<evidence type="ECO:0000313" key="1">
    <source>
        <dbReference type="EMBL" id="MBB6130246.1"/>
    </source>
</evidence>
<evidence type="ECO:0000313" key="2">
    <source>
        <dbReference type="Proteomes" id="UP000548326"/>
    </source>
</evidence>
<comment type="caution">
    <text evidence="1">The sequence shown here is derived from an EMBL/GenBank/DDBJ whole genome shotgun (WGS) entry which is preliminary data.</text>
</comment>
<proteinExistence type="predicted"/>
<accession>A0A841JKW4</accession>
<organism evidence="1 2">
    <name type="scientific">Mucilaginibacter lappiensis</name>
    <dbReference type="NCBI Taxonomy" id="354630"/>
    <lineage>
        <taxon>Bacteria</taxon>
        <taxon>Pseudomonadati</taxon>
        <taxon>Bacteroidota</taxon>
        <taxon>Sphingobacteriia</taxon>
        <taxon>Sphingobacteriales</taxon>
        <taxon>Sphingobacteriaceae</taxon>
        <taxon>Mucilaginibacter</taxon>
    </lineage>
</organism>
<protein>
    <submittedName>
        <fullName evidence="1">Uncharacterized protein</fullName>
    </submittedName>
</protein>
<dbReference type="Proteomes" id="UP000548326">
    <property type="component" value="Unassembled WGS sequence"/>
</dbReference>
<sequence>MDQFLNVLNSVVENNRTTLEENQVSSFVGWWHNSWVLKLQKKGWSSSALHENPIHSGIFFSVWLGEKDLEKSIFNYNIHALKLRALEGYTIKSREFADDFRSAFAHDQSSWKNVSVGYGPLTLMQGYMPLVQESFEKDVDHLVKKFIPLCPIVDQLLAVRKKAK</sequence>
<dbReference type="RefSeq" id="WP_183589101.1">
    <property type="nucleotide sequence ID" value="NZ_JACHCA010000014.1"/>
</dbReference>
<reference evidence="1 2" key="1">
    <citation type="submission" date="2020-08" db="EMBL/GenBank/DDBJ databases">
        <title>Genomic Encyclopedia of Type Strains, Phase IV (KMG-V): Genome sequencing to study the core and pangenomes of soil and plant-associated prokaryotes.</title>
        <authorList>
            <person name="Whitman W."/>
        </authorList>
    </citation>
    <scope>NUCLEOTIDE SEQUENCE [LARGE SCALE GENOMIC DNA]</scope>
    <source>
        <strain evidence="1 2">MP601</strain>
    </source>
</reference>
<name>A0A841JKW4_9SPHI</name>
<dbReference type="EMBL" id="JACHCA010000014">
    <property type="protein sequence ID" value="MBB6130246.1"/>
    <property type="molecule type" value="Genomic_DNA"/>
</dbReference>
<gene>
    <name evidence="1" type="ORF">HDF22_004386</name>
</gene>
<dbReference type="AlphaFoldDB" id="A0A841JKW4"/>